<comment type="caution">
    <text evidence="1">The sequence shown here is derived from an EMBL/GenBank/DDBJ whole genome shotgun (WGS) entry which is preliminary data.</text>
</comment>
<evidence type="ECO:0000313" key="1">
    <source>
        <dbReference type="EMBL" id="KRK26924.1"/>
    </source>
</evidence>
<dbReference type="RefSeq" id="WP_056952192.1">
    <property type="nucleotide sequence ID" value="NZ_AZCU01000001.1"/>
</dbReference>
<proteinExistence type="predicted"/>
<name>A0A837RFK2_LACPE</name>
<reference evidence="1 2" key="1">
    <citation type="journal article" date="2015" name="Genome Announc.">
        <title>Expanding the biotechnology potential of lactobacilli through comparative genomics of 213 strains and associated genera.</title>
        <authorList>
            <person name="Sun Z."/>
            <person name="Harris H.M."/>
            <person name="McCann A."/>
            <person name="Guo C."/>
            <person name="Argimon S."/>
            <person name="Zhang W."/>
            <person name="Yang X."/>
            <person name="Jeffery I.B."/>
            <person name="Cooney J.C."/>
            <person name="Kagawa T.F."/>
            <person name="Liu W."/>
            <person name="Song Y."/>
            <person name="Salvetti E."/>
            <person name="Wrobel A."/>
            <person name="Rasinkangas P."/>
            <person name="Parkhill J."/>
            <person name="Rea M.C."/>
            <person name="O'Sullivan O."/>
            <person name="Ritari J."/>
            <person name="Douillard F.P."/>
            <person name="Paul Ross R."/>
            <person name="Yang R."/>
            <person name="Briner A.E."/>
            <person name="Felis G.E."/>
            <person name="de Vos W.M."/>
            <person name="Barrangou R."/>
            <person name="Klaenhammer T.R."/>
            <person name="Caufield P.W."/>
            <person name="Cui Y."/>
            <person name="Zhang H."/>
            <person name="O'Toole P.W."/>
        </authorList>
    </citation>
    <scope>NUCLEOTIDE SEQUENCE [LARGE SCALE GENOMIC DNA]</scope>
    <source>
        <strain evidence="1 2">DSM 20314</strain>
    </source>
</reference>
<dbReference type="GeneID" id="49393420"/>
<dbReference type="EMBL" id="AZCU01000001">
    <property type="protein sequence ID" value="KRK26924.1"/>
    <property type="molecule type" value="Genomic_DNA"/>
</dbReference>
<sequence>MKTTKTRRQGNAITLTVPESFNIGVGVTVRPHLTDYGIFYEFAQDDDCLDFSENILKDLVHQGYEGQELITKFRQMKKQLPKAMDRLIEDSDDGVTMTKEEAAKAIGL</sequence>
<dbReference type="Proteomes" id="UP000051020">
    <property type="component" value="Unassembled WGS sequence"/>
</dbReference>
<evidence type="ECO:0000313" key="2">
    <source>
        <dbReference type="Proteomes" id="UP000051020"/>
    </source>
</evidence>
<accession>A0A837RFK2</accession>
<organism evidence="1 2">
    <name type="scientific">Lactiplantibacillus pentosus DSM 20314</name>
    <dbReference type="NCBI Taxonomy" id="1423791"/>
    <lineage>
        <taxon>Bacteria</taxon>
        <taxon>Bacillati</taxon>
        <taxon>Bacillota</taxon>
        <taxon>Bacilli</taxon>
        <taxon>Lactobacillales</taxon>
        <taxon>Lactobacillaceae</taxon>
        <taxon>Lactiplantibacillus</taxon>
    </lineage>
</organism>
<dbReference type="AlphaFoldDB" id="A0A837RFK2"/>
<protein>
    <submittedName>
        <fullName evidence="1">Toxin-antitoxin system</fullName>
    </submittedName>
</protein>
<gene>
    <name evidence="1" type="ORF">FD24_GL000056</name>
</gene>